<dbReference type="GO" id="GO:0003676">
    <property type="term" value="F:nucleic acid binding"/>
    <property type="evidence" value="ECO:0007669"/>
    <property type="project" value="InterPro"/>
</dbReference>
<organism evidence="2 3">
    <name type="scientific">Glossina austeni</name>
    <name type="common">Savannah tsetse fly</name>
    <dbReference type="NCBI Taxonomy" id="7395"/>
    <lineage>
        <taxon>Eukaryota</taxon>
        <taxon>Metazoa</taxon>
        <taxon>Ecdysozoa</taxon>
        <taxon>Arthropoda</taxon>
        <taxon>Hexapoda</taxon>
        <taxon>Insecta</taxon>
        <taxon>Pterygota</taxon>
        <taxon>Neoptera</taxon>
        <taxon>Endopterygota</taxon>
        <taxon>Diptera</taxon>
        <taxon>Brachycera</taxon>
        <taxon>Muscomorpha</taxon>
        <taxon>Hippoboscoidea</taxon>
        <taxon>Glossinidae</taxon>
        <taxon>Glossina</taxon>
    </lineage>
</organism>
<proteinExistence type="predicted"/>
<dbReference type="PANTHER" id="PTHR38681">
    <property type="entry name" value="RETROVIRUS-RELATED POL POLYPROTEIN FROM TRANSPOSON 412-LIKE PROTEIN-RELATED"/>
    <property type="match status" value="1"/>
</dbReference>
<accession>A0A1A9UDA1</accession>
<dbReference type="InterPro" id="IPR036397">
    <property type="entry name" value="RNaseH_sf"/>
</dbReference>
<evidence type="ECO:0008006" key="4">
    <source>
        <dbReference type="Google" id="ProtNLM"/>
    </source>
</evidence>
<dbReference type="STRING" id="7395.A0A1A9UDA1"/>
<feature type="region of interest" description="Disordered" evidence="1">
    <location>
        <begin position="76"/>
        <end position="95"/>
    </location>
</feature>
<dbReference type="PANTHER" id="PTHR38681:SF1">
    <property type="entry name" value="RETROVIRUS-RELATED POL POLYPROTEIN FROM TRANSPOSON 412-LIKE PROTEIN"/>
    <property type="match status" value="1"/>
</dbReference>
<protein>
    <recommendedName>
        <fullName evidence="4">Integrase catalytic domain-containing protein</fullName>
    </recommendedName>
</protein>
<reference evidence="2" key="1">
    <citation type="submission" date="2020-05" db="UniProtKB">
        <authorList>
            <consortium name="EnsemblMetazoa"/>
        </authorList>
    </citation>
    <scope>IDENTIFICATION</scope>
    <source>
        <strain evidence="2">TTRI</strain>
    </source>
</reference>
<dbReference type="AlphaFoldDB" id="A0A1A9UDA1"/>
<evidence type="ECO:0000256" key="1">
    <source>
        <dbReference type="SAM" id="MobiDB-lite"/>
    </source>
</evidence>
<dbReference type="Gene3D" id="3.30.420.10">
    <property type="entry name" value="Ribonuclease H-like superfamily/Ribonuclease H"/>
    <property type="match status" value="1"/>
</dbReference>
<feature type="compositionally biased region" description="Polar residues" evidence="1">
    <location>
        <begin position="76"/>
        <end position="91"/>
    </location>
</feature>
<dbReference type="InterPro" id="IPR012337">
    <property type="entry name" value="RNaseH-like_sf"/>
</dbReference>
<evidence type="ECO:0000313" key="2">
    <source>
        <dbReference type="EnsemblMetazoa" id="GAUT000659-PA"/>
    </source>
</evidence>
<dbReference type="EnsemblMetazoa" id="GAUT000659-RA">
    <property type="protein sequence ID" value="GAUT000659-PA"/>
    <property type="gene ID" value="GAUT000659"/>
</dbReference>
<name>A0A1A9UDA1_GLOAU</name>
<dbReference type="VEuPathDB" id="VectorBase:GAUT000659"/>
<dbReference type="Proteomes" id="UP000078200">
    <property type="component" value="Unassembled WGS sequence"/>
</dbReference>
<keyword evidence="3" id="KW-1185">Reference proteome</keyword>
<sequence length="248" mass="27811">METRSIDSVQECPICSKLCKSNILKRYNLIIPPLVDPSKTSHQVSLIFNFRNDVTATYNNEIQGNKGHSLDIFNQKSESSEQTKSNIQARPSQLPGYNVPISMKRSLIIETIRSELSSLNTNNAQHQSNSNNFSVPSVSLLIPSTPPTNQSNYEFNPDKFESSLFREFAIVLGSKVIHITLFHPQTNGQFERCHRAIKCHGNTKWTDVLPLVLFGLKSSVNADTPYVRAELVYVTTLLPPGQFEASKT</sequence>
<dbReference type="SUPFAM" id="SSF53098">
    <property type="entry name" value="Ribonuclease H-like"/>
    <property type="match status" value="1"/>
</dbReference>
<evidence type="ECO:0000313" key="3">
    <source>
        <dbReference type="Proteomes" id="UP000078200"/>
    </source>
</evidence>